<protein>
    <submittedName>
        <fullName evidence="2">Uncharacterized protein</fullName>
    </submittedName>
</protein>
<dbReference type="EMBL" id="MCFF01000004">
    <property type="protein sequence ID" value="ORZ27188.1"/>
    <property type="molecule type" value="Genomic_DNA"/>
</dbReference>
<reference evidence="2 3" key="1">
    <citation type="submission" date="2016-07" db="EMBL/GenBank/DDBJ databases">
        <title>Pervasive Adenine N6-methylation of Active Genes in Fungi.</title>
        <authorList>
            <consortium name="DOE Joint Genome Institute"/>
            <person name="Mondo S.J."/>
            <person name="Dannebaum R.O."/>
            <person name="Kuo R.C."/>
            <person name="Labutti K."/>
            <person name="Haridas S."/>
            <person name="Kuo A."/>
            <person name="Salamov A."/>
            <person name="Ahrendt S.R."/>
            <person name="Lipzen A."/>
            <person name="Sullivan W."/>
            <person name="Andreopoulos W.B."/>
            <person name="Clum A."/>
            <person name="Lindquist E."/>
            <person name="Daum C."/>
            <person name="Ramamoorthy G.K."/>
            <person name="Gryganskyi A."/>
            <person name="Culley D."/>
            <person name="Magnuson J.K."/>
            <person name="James T.Y."/>
            <person name="O'Malley M.A."/>
            <person name="Stajich J.E."/>
            <person name="Spatafora J.W."/>
            <person name="Visel A."/>
            <person name="Grigoriev I.V."/>
        </authorList>
    </citation>
    <scope>NUCLEOTIDE SEQUENCE [LARGE SCALE GENOMIC DNA]</scope>
    <source>
        <strain evidence="2 3">NRRL 3116</strain>
    </source>
</reference>
<evidence type="ECO:0000256" key="1">
    <source>
        <dbReference type="SAM" id="MobiDB-lite"/>
    </source>
</evidence>
<dbReference type="AlphaFoldDB" id="A0A1Y2GY00"/>
<keyword evidence="3" id="KW-1185">Reference proteome</keyword>
<evidence type="ECO:0000313" key="2">
    <source>
        <dbReference type="EMBL" id="ORZ27188.1"/>
    </source>
</evidence>
<accession>A0A1Y2GY00</accession>
<feature type="compositionally biased region" description="Basic residues" evidence="1">
    <location>
        <begin position="203"/>
        <end position="220"/>
    </location>
</feature>
<feature type="region of interest" description="Disordered" evidence="1">
    <location>
        <begin position="506"/>
        <end position="534"/>
    </location>
</feature>
<sequence>MQPFNTEIEKGLRGYIAHLRAAHKTAEMLVAQETVRLNSMQAYREAIIPLLARIRRHVFQDSRLNGYQIEGWEDEHGQSLLGTEADILVRGGIHNIGTPTLSQPALASSSLQSVPTLIRPSLDSNSAEDEVEGIMNTRSRERRGFGRVPDIDDSECTMDHHRPNQVNGGRAFLTAGKAPLSTLAPNNVLGSEVLIQVDCERQTKHKAKKEKIRMRSRSRSRHDSEAAVDTNIDGRQAQGANDLSALGLIGMNNSSDNNSRNSNNRAQEDREGQKRMSRGLFGFVRSRRNSGNESEDVVVPTLSIPTVLQFDCNSRSTVDVTSSNTHGTGTMGVNDVPSQQQQQQRGHRRNVPSISVSNHDTAPGSRINQDNQHPLGRSILENGPLIQLPFWSTPASGSGSSSSLQPSTPFSSSRSSPSLSSSMIRPQMMSVDEYVGVGPIIERIDGLMGPEPIDLARSGPLIPSYEEHHRHQAIDPGSLQIMQTSVTYEGLSSLAEQGEGLDNLEELIGPDSGPRRSTTAHQHPANRIRSRSLSPHSFPMIQTISTNATGSSRISGISSSNDNNSINNTNVNTTSRINSTDNAARPWYQHHHYSFSDQSPDDRAGPILNMPPPDYAVQPPRYTA</sequence>
<feature type="region of interest" description="Disordered" evidence="1">
    <location>
        <begin position="120"/>
        <end position="170"/>
    </location>
</feature>
<feature type="region of interest" description="Disordered" evidence="1">
    <location>
        <begin position="593"/>
        <end position="624"/>
    </location>
</feature>
<dbReference type="RefSeq" id="XP_021884915.1">
    <property type="nucleotide sequence ID" value="XM_022022895.1"/>
</dbReference>
<organism evidence="2 3">
    <name type="scientific">Lobosporangium transversale</name>
    <dbReference type="NCBI Taxonomy" id="64571"/>
    <lineage>
        <taxon>Eukaryota</taxon>
        <taxon>Fungi</taxon>
        <taxon>Fungi incertae sedis</taxon>
        <taxon>Mucoromycota</taxon>
        <taxon>Mortierellomycotina</taxon>
        <taxon>Mortierellomycetes</taxon>
        <taxon>Mortierellales</taxon>
        <taxon>Mortierellaceae</taxon>
        <taxon>Lobosporangium</taxon>
    </lineage>
</organism>
<dbReference type="GeneID" id="33564739"/>
<feature type="region of interest" description="Disordered" evidence="1">
    <location>
        <begin position="549"/>
        <end position="578"/>
    </location>
</feature>
<proteinExistence type="predicted"/>
<feature type="region of interest" description="Disordered" evidence="1">
    <location>
        <begin position="316"/>
        <end position="378"/>
    </location>
</feature>
<name>A0A1Y2GY00_9FUNG</name>
<dbReference type="Proteomes" id="UP000193648">
    <property type="component" value="Unassembled WGS sequence"/>
</dbReference>
<feature type="region of interest" description="Disordered" evidence="1">
    <location>
        <begin position="203"/>
        <end position="297"/>
    </location>
</feature>
<dbReference type="OrthoDB" id="2435841at2759"/>
<feature type="region of interest" description="Disordered" evidence="1">
    <location>
        <begin position="391"/>
        <end position="424"/>
    </location>
</feature>
<feature type="compositionally biased region" description="Low complexity" evidence="1">
    <location>
        <begin position="252"/>
        <end position="265"/>
    </location>
</feature>
<gene>
    <name evidence="2" type="ORF">BCR41DRAFT_346471</name>
</gene>
<dbReference type="InParanoid" id="A0A1Y2GY00"/>
<feature type="compositionally biased region" description="Low complexity" evidence="1">
    <location>
        <begin position="392"/>
        <end position="422"/>
    </location>
</feature>
<evidence type="ECO:0000313" key="3">
    <source>
        <dbReference type="Proteomes" id="UP000193648"/>
    </source>
</evidence>
<feature type="compositionally biased region" description="Polar residues" evidence="1">
    <location>
        <begin position="316"/>
        <end position="328"/>
    </location>
</feature>
<comment type="caution">
    <text evidence="2">The sequence shown here is derived from an EMBL/GenBank/DDBJ whole genome shotgun (WGS) entry which is preliminary data.</text>
</comment>
<feature type="compositionally biased region" description="Polar residues" evidence="1">
    <location>
        <begin position="352"/>
        <end position="372"/>
    </location>
</feature>